<feature type="domain" description="Enoyl reductase (ER)" evidence="1">
    <location>
        <begin position="17"/>
        <end position="335"/>
    </location>
</feature>
<sequence>MSDNSTMKAWQVNAFGGQIEDNLFLNNTAERPRSTLLPEEVLVQVMSAGINPVDYKLAELKASKLMISMPASPGLDFCGRVVSSGTSVDSLRNGELVFGRLSKPTQFGTLGEYIIVTVNDCVLLPSGITPDHAAAIGTAGLTAYQCIAPNVQSKGAKVFINGGSGGTGIFAIQIAKALGCTVTTTCSTNNVSLCKDLGADAVIDYRNSDVVAALKSEGLAYDLVVDNVGTPSDLYIAATEFLKPDGKFVQVGANFGLGSLGGVMSRMLKPSFLGGGKRKFQFLSCQNDVKQLNQLATWIAQGQIKVVIDSTFEYTDAVQAFEKLKTGRAKGKVIVHVSGK</sequence>
<dbReference type="Gene3D" id="3.40.50.720">
    <property type="entry name" value="NAD(P)-binding Rossmann-like Domain"/>
    <property type="match status" value="1"/>
</dbReference>
<dbReference type="GO" id="GO:0016491">
    <property type="term" value="F:oxidoreductase activity"/>
    <property type="evidence" value="ECO:0007669"/>
    <property type="project" value="InterPro"/>
</dbReference>
<keyword evidence="3" id="KW-1185">Reference proteome</keyword>
<evidence type="ECO:0000313" key="3">
    <source>
        <dbReference type="Proteomes" id="UP000013776"/>
    </source>
</evidence>
<dbReference type="SMART" id="SM00829">
    <property type="entry name" value="PKS_ER"/>
    <property type="match status" value="1"/>
</dbReference>
<comment type="caution">
    <text evidence="2">The sequence shown here is derived from an EMBL/GenBank/DDBJ whole genome shotgun (WGS) entry which is preliminary data.</text>
</comment>
<name>R4XIL1_TAPDE</name>
<dbReference type="eggNOG" id="KOG1198">
    <property type="taxonomic scope" value="Eukaryota"/>
</dbReference>
<protein>
    <recommendedName>
        <fullName evidence="1">Enoyl reductase (ER) domain-containing protein</fullName>
    </recommendedName>
</protein>
<dbReference type="InterPro" id="IPR050700">
    <property type="entry name" value="YIM1/Zinc_Alcohol_DH_Fams"/>
</dbReference>
<dbReference type="OrthoDB" id="201656at2759"/>
<organism evidence="2 3">
    <name type="scientific">Taphrina deformans (strain PYCC 5710 / ATCC 11124 / CBS 356.35 / IMI 108563 / JCM 9778 / NBRC 8474)</name>
    <name type="common">Peach leaf curl fungus</name>
    <name type="synonym">Lalaria deformans</name>
    <dbReference type="NCBI Taxonomy" id="1097556"/>
    <lineage>
        <taxon>Eukaryota</taxon>
        <taxon>Fungi</taxon>
        <taxon>Dikarya</taxon>
        <taxon>Ascomycota</taxon>
        <taxon>Taphrinomycotina</taxon>
        <taxon>Taphrinomycetes</taxon>
        <taxon>Taphrinales</taxon>
        <taxon>Taphrinaceae</taxon>
        <taxon>Taphrina</taxon>
    </lineage>
</organism>
<dbReference type="SUPFAM" id="SSF51735">
    <property type="entry name" value="NAD(P)-binding Rossmann-fold domains"/>
    <property type="match status" value="1"/>
</dbReference>
<dbReference type="Proteomes" id="UP000013776">
    <property type="component" value="Unassembled WGS sequence"/>
</dbReference>
<dbReference type="Gene3D" id="3.90.180.10">
    <property type="entry name" value="Medium-chain alcohol dehydrogenases, catalytic domain"/>
    <property type="match status" value="1"/>
</dbReference>
<accession>R4XIL1</accession>
<dbReference type="PANTHER" id="PTHR11695:SF294">
    <property type="entry name" value="RETICULON-4-INTERACTING PROTEIN 1, MITOCHONDRIAL"/>
    <property type="match status" value="1"/>
</dbReference>
<evidence type="ECO:0000313" key="2">
    <source>
        <dbReference type="EMBL" id="CCG84339.1"/>
    </source>
</evidence>
<dbReference type="Pfam" id="PF08240">
    <property type="entry name" value="ADH_N"/>
    <property type="match status" value="1"/>
</dbReference>
<dbReference type="STRING" id="1097556.R4XIL1"/>
<dbReference type="InterPro" id="IPR020843">
    <property type="entry name" value="ER"/>
</dbReference>
<dbReference type="VEuPathDB" id="FungiDB:TAPDE_004785"/>
<dbReference type="InterPro" id="IPR036291">
    <property type="entry name" value="NAD(P)-bd_dom_sf"/>
</dbReference>
<proteinExistence type="predicted"/>
<dbReference type="PANTHER" id="PTHR11695">
    <property type="entry name" value="ALCOHOL DEHYDROGENASE RELATED"/>
    <property type="match status" value="1"/>
</dbReference>
<evidence type="ECO:0000259" key="1">
    <source>
        <dbReference type="SMART" id="SM00829"/>
    </source>
</evidence>
<dbReference type="GO" id="GO:0005739">
    <property type="term" value="C:mitochondrion"/>
    <property type="evidence" value="ECO:0007669"/>
    <property type="project" value="TreeGrafter"/>
</dbReference>
<dbReference type="InterPro" id="IPR013154">
    <property type="entry name" value="ADH-like_N"/>
</dbReference>
<dbReference type="Pfam" id="PF13602">
    <property type="entry name" value="ADH_zinc_N_2"/>
    <property type="match status" value="1"/>
</dbReference>
<dbReference type="AlphaFoldDB" id="R4XIL1"/>
<dbReference type="SUPFAM" id="SSF50129">
    <property type="entry name" value="GroES-like"/>
    <property type="match status" value="1"/>
</dbReference>
<dbReference type="CDD" id="cd08267">
    <property type="entry name" value="MDR1"/>
    <property type="match status" value="1"/>
</dbReference>
<dbReference type="EMBL" id="CAHR02000224">
    <property type="protein sequence ID" value="CCG84339.1"/>
    <property type="molecule type" value="Genomic_DNA"/>
</dbReference>
<gene>
    <name evidence="2" type="ORF">TAPDE_004785</name>
</gene>
<dbReference type="InterPro" id="IPR011032">
    <property type="entry name" value="GroES-like_sf"/>
</dbReference>
<reference evidence="2 3" key="1">
    <citation type="journal article" date="2013" name="MBio">
        <title>Genome sequencing of the plant pathogen Taphrina deformans, the causal agent of peach leaf curl.</title>
        <authorList>
            <person name="Cisse O.H."/>
            <person name="Almeida J.M.G.C.F."/>
            <person name="Fonseca A."/>
            <person name="Kumar A.A."/>
            <person name="Salojaervi J."/>
            <person name="Overmyer K."/>
            <person name="Hauser P.M."/>
            <person name="Pagni M."/>
        </authorList>
    </citation>
    <scope>NUCLEOTIDE SEQUENCE [LARGE SCALE GENOMIC DNA]</scope>
    <source>
        <strain evidence="3">PYCC 5710 / ATCC 11124 / CBS 356.35 / IMI 108563 / JCM 9778 / NBRC 8474</strain>
    </source>
</reference>